<reference evidence="1 2" key="1">
    <citation type="submission" date="2008-07" db="EMBL/GenBank/DDBJ databases">
        <authorList>
            <person name="Tandeau de Marsac N."/>
            <person name="Ferriera S."/>
            <person name="Johnson J."/>
            <person name="Kravitz S."/>
            <person name="Beeson K."/>
            <person name="Sutton G."/>
            <person name="Rogers Y.-H."/>
            <person name="Friedman R."/>
            <person name="Frazier M."/>
            <person name="Venter J.C."/>
        </authorList>
    </citation>
    <scope>NUCLEOTIDE SEQUENCE [LARGE SCALE GENOMIC DNA]</scope>
    <source>
        <strain evidence="1 2">PCC 7420</strain>
    </source>
</reference>
<proteinExistence type="predicted"/>
<gene>
    <name evidence="1" type="ORF">MC7420_8318</name>
</gene>
<dbReference type="AlphaFoldDB" id="B4W0U6"/>
<dbReference type="InterPro" id="IPR038026">
    <property type="entry name" value="MtlR-like_sf"/>
</dbReference>
<name>B4W0U6_9CYAN</name>
<dbReference type="EMBL" id="DS989866">
    <property type="protein sequence ID" value="EDX72226.1"/>
    <property type="molecule type" value="Genomic_DNA"/>
</dbReference>
<accession>B4W0U6</accession>
<keyword evidence="2" id="KW-1185">Reference proteome</keyword>
<dbReference type="HOGENOM" id="CLU_1159542_0_0_3"/>
<evidence type="ECO:0000313" key="2">
    <source>
        <dbReference type="Proteomes" id="UP000003835"/>
    </source>
</evidence>
<dbReference type="RefSeq" id="WP_006104759.1">
    <property type="nucleotide sequence ID" value="NZ_DS989866.1"/>
</dbReference>
<dbReference type="Proteomes" id="UP000003835">
    <property type="component" value="Unassembled WGS sequence"/>
</dbReference>
<organism evidence="1 2">
    <name type="scientific">Coleofasciculus chthonoplastes PCC 7420</name>
    <dbReference type="NCBI Taxonomy" id="118168"/>
    <lineage>
        <taxon>Bacteria</taxon>
        <taxon>Bacillati</taxon>
        <taxon>Cyanobacteriota</taxon>
        <taxon>Cyanophyceae</taxon>
        <taxon>Coleofasciculales</taxon>
        <taxon>Coleofasciculaceae</taxon>
        <taxon>Coleofasciculus</taxon>
    </lineage>
</organism>
<sequence length="239" mass="27306">MTNNDIYNNRPTEPFEAVEELVKELGLPEGFYAELLGEDDWSFIIKLHALMEAAVTGLIVAALGQKELHNLISRLELSNKTTGKMAFVKALSLLEDDYRRFIVTLSQIRNEFVHDVSNVGMSLKEYIAQSNKLDSVTKAFCFGKDKVEFDKRKLDNKEYMREDPKEVIWTTAAVCLGVIYVKKLNKTDIWKLKETRQRMYGRLEGVMRLVGIETDAETFIAQHKEANTAETDKGESEQS</sequence>
<dbReference type="eggNOG" id="ENOG5033336">
    <property type="taxonomic scope" value="Bacteria"/>
</dbReference>
<protein>
    <submittedName>
        <fullName evidence="1">Uncharacterized protein</fullName>
    </submittedName>
</protein>
<dbReference type="OrthoDB" id="6388142at2"/>
<dbReference type="SUPFAM" id="SSF158668">
    <property type="entry name" value="MtlR-like"/>
    <property type="match status" value="1"/>
</dbReference>
<evidence type="ECO:0000313" key="1">
    <source>
        <dbReference type="EMBL" id="EDX72226.1"/>
    </source>
</evidence>